<dbReference type="GO" id="GO:0000160">
    <property type="term" value="P:phosphorelay signal transduction system"/>
    <property type="evidence" value="ECO:0007669"/>
    <property type="project" value="UniProtKB-KW"/>
</dbReference>
<dbReference type="AlphaFoldDB" id="A0A6B0SG56"/>
<dbReference type="SMART" id="SM00448">
    <property type="entry name" value="REC"/>
    <property type="match status" value="1"/>
</dbReference>
<sequence>MTEERNVDAGSDEATVLVVDDEEGLADLYGIWLRDQFTVETAYDGQEALDALDDSVDVVLLDRQMPGISGDAVLERVRDRDLDCRVAMVTAVEPELDIVDLGFDDYLRKPVDRETLLETVNRLLRRSTYDDAVMEYFAAARKHALLSESDDPSVTDSEEFQTLEGRLDELRGRLDDVVGDFDEDDYEVLFRRLSTENAEDDG</sequence>
<dbReference type="PANTHER" id="PTHR44591:SF14">
    <property type="entry name" value="PROTEIN PILG"/>
    <property type="match status" value="1"/>
</dbReference>
<name>A0A6B0SG56_9EURY</name>
<evidence type="ECO:0000256" key="3">
    <source>
        <dbReference type="PROSITE-ProRule" id="PRU00169"/>
    </source>
</evidence>
<feature type="modified residue" description="4-aspartylphosphate" evidence="3">
    <location>
        <position position="62"/>
    </location>
</feature>
<keyword evidence="1 3" id="KW-0597">Phosphoprotein</keyword>
<gene>
    <name evidence="5" type="ORF">GRX66_08040</name>
</gene>
<dbReference type="EMBL" id="WUUU01000049">
    <property type="protein sequence ID" value="MXR20558.1"/>
    <property type="molecule type" value="Genomic_DNA"/>
</dbReference>
<dbReference type="RefSeq" id="WP_159526102.1">
    <property type="nucleotide sequence ID" value="NZ_WUUU01000049.1"/>
</dbReference>
<dbReference type="InterPro" id="IPR001789">
    <property type="entry name" value="Sig_transdc_resp-reg_receiver"/>
</dbReference>
<dbReference type="SUPFAM" id="SSF52172">
    <property type="entry name" value="CheY-like"/>
    <property type="match status" value="1"/>
</dbReference>
<evidence type="ECO:0000313" key="6">
    <source>
        <dbReference type="Proteomes" id="UP000471521"/>
    </source>
</evidence>
<evidence type="ECO:0000259" key="4">
    <source>
        <dbReference type="PROSITE" id="PS50110"/>
    </source>
</evidence>
<keyword evidence="6" id="KW-1185">Reference proteome</keyword>
<reference evidence="5 6" key="1">
    <citation type="submission" date="2019-12" db="EMBL/GenBank/DDBJ databases">
        <title>Isolation and characterization of three novel carbon monoxide-oxidizing members of Halobacteria from salione crusts and soils.</title>
        <authorList>
            <person name="Myers M.R."/>
            <person name="King G.M."/>
        </authorList>
    </citation>
    <scope>NUCLEOTIDE SEQUENCE [LARGE SCALE GENOMIC DNA]</scope>
    <source>
        <strain evidence="5 6">PCN9</strain>
    </source>
</reference>
<dbReference type="PANTHER" id="PTHR44591">
    <property type="entry name" value="STRESS RESPONSE REGULATOR PROTEIN 1"/>
    <property type="match status" value="1"/>
</dbReference>
<evidence type="ECO:0000256" key="1">
    <source>
        <dbReference type="ARBA" id="ARBA00022553"/>
    </source>
</evidence>
<dbReference type="Gene3D" id="3.40.50.2300">
    <property type="match status" value="1"/>
</dbReference>
<evidence type="ECO:0000313" key="5">
    <source>
        <dbReference type="EMBL" id="MXR20558.1"/>
    </source>
</evidence>
<organism evidence="5 6">
    <name type="scientific">Halobacterium bonnevillei</name>
    <dbReference type="NCBI Taxonomy" id="2692200"/>
    <lineage>
        <taxon>Archaea</taxon>
        <taxon>Methanobacteriati</taxon>
        <taxon>Methanobacteriota</taxon>
        <taxon>Stenosarchaea group</taxon>
        <taxon>Halobacteria</taxon>
        <taxon>Halobacteriales</taxon>
        <taxon>Halobacteriaceae</taxon>
        <taxon>Halobacterium</taxon>
    </lineage>
</organism>
<keyword evidence="2" id="KW-0902">Two-component regulatory system</keyword>
<proteinExistence type="predicted"/>
<dbReference type="PROSITE" id="PS50110">
    <property type="entry name" value="RESPONSE_REGULATORY"/>
    <property type="match status" value="1"/>
</dbReference>
<dbReference type="Pfam" id="PF00072">
    <property type="entry name" value="Response_reg"/>
    <property type="match status" value="1"/>
</dbReference>
<dbReference type="Pfam" id="PF08663">
    <property type="entry name" value="HalX"/>
    <property type="match status" value="1"/>
</dbReference>
<dbReference type="InterPro" id="IPR050595">
    <property type="entry name" value="Bact_response_regulator"/>
</dbReference>
<feature type="domain" description="Response regulatory" evidence="4">
    <location>
        <begin position="15"/>
        <end position="124"/>
    </location>
</feature>
<evidence type="ECO:0000256" key="2">
    <source>
        <dbReference type="ARBA" id="ARBA00023012"/>
    </source>
</evidence>
<accession>A0A6B0SG56</accession>
<dbReference type="OrthoDB" id="86314at2157"/>
<dbReference type="InterPro" id="IPR013971">
    <property type="entry name" value="HalX_domain"/>
</dbReference>
<dbReference type="InterPro" id="IPR011006">
    <property type="entry name" value="CheY-like_superfamily"/>
</dbReference>
<dbReference type="Proteomes" id="UP000471521">
    <property type="component" value="Unassembled WGS sequence"/>
</dbReference>
<comment type="caution">
    <text evidence="5">The sequence shown here is derived from an EMBL/GenBank/DDBJ whole genome shotgun (WGS) entry which is preliminary data.</text>
</comment>
<protein>
    <submittedName>
        <fullName evidence="5">Response regulator</fullName>
    </submittedName>
</protein>